<dbReference type="Proteomes" id="UP000682733">
    <property type="component" value="Unassembled WGS sequence"/>
</dbReference>
<sequence>MEVSSTIAKTFKRFTLPRSTSSIGSFSLSSGTTNTTSVPPSTTTINDSSTIDFNGINLISR</sequence>
<feature type="region of interest" description="Disordered" evidence="1">
    <location>
        <begin position="22"/>
        <end position="43"/>
    </location>
</feature>
<evidence type="ECO:0000313" key="3">
    <source>
        <dbReference type="EMBL" id="CAF3991010.1"/>
    </source>
</evidence>
<dbReference type="EMBL" id="CAJNOK010013200">
    <property type="protein sequence ID" value="CAF1179736.1"/>
    <property type="molecule type" value="Genomic_DNA"/>
</dbReference>
<comment type="caution">
    <text evidence="3">The sequence shown here is derived from an EMBL/GenBank/DDBJ whole genome shotgun (WGS) entry which is preliminary data.</text>
</comment>
<feature type="non-terminal residue" evidence="3">
    <location>
        <position position="61"/>
    </location>
</feature>
<organism evidence="3 4">
    <name type="scientific">Didymodactylos carnosus</name>
    <dbReference type="NCBI Taxonomy" id="1234261"/>
    <lineage>
        <taxon>Eukaryota</taxon>
        <taxon>Metazoa</taxon>
        <taxon>Spiralia</taxon>
        <taxon>Gnathifera</taxon>
        <taxon>Rotifera</taxon>
        <taxon>Eurotatoria</taxon>
        <taxon>Bdelloidea</taxon>
        <taxon>Philodinida</taxon>
        <taxon>Philodinidae</taxon>
        <taxon>Didymodactylos</taxon>
    </lineage>
</organism>
<evidence type="ECO:0000256" key="1">
    <source>
        <dbReference type="SAM" id="MobiDB-lite"/>
    </source>
</evidence>
<name>A0A8S2NBU1_9BILA</name>
<proteinExistence type="predicted"/>
<evidence type="ECO:0000313" key="4">
    <source>
        <dbReference type="Proteomes" id="UP000682733"/>
    </source>
</evidence>
<dbReference type="Proteomes" id="UP000677228">
    <property type="component" value="Unassembled WGS sequence"/>
</dbReference>
<accession>A0A8S2NBU1</accession>
<dbReference type="AlphaFoldDB" id="A0A8S2NBU1"/>
<protein>
    <submittedName>
        <fullName evidence="3">Uncharacterized protein</fullName>
    </submittedName>
</protein>
<gene>
    <name evidence="2" type="ORF">OVA965_LOCUS23000</name>
    <name evidence="3" type="ORF">TMI583_LOCUS23717</name>
</gene>
<dbReference type="EMBL" id="CAJOBA010034730">
    <property type="protein sequence ID" value="CAF3991010.1"/>
    <property type="molecule type" value="Genomic_DNA"/>
</dbReference>
<reference evidence="3" key="1">
    <citation type="submission" date="2021-02" db="EMBL/GenBank/DDBJ databases">
        <authorList>
            <person name="Nowell W R."/>
        </authorList>
    </citation>
    <scope>NUCLEOTIDE SEQUENCE</scope>
</reference>
<evidence type="ECO:0000313" key="2">
    <source>
        <dbReference type="EMBL" id="CAF1179736.1"/>
    </source>
</evidence>